<organism evidence="2 3">
    <name type="scientific">Frankliniella occidentalis</name>
    <name type="common">Western flower thrips</name>
    <name type="synonym">Euthrips occidentalis</name>
    <dbReference type="NCBI Taxonomy" id="133901"/>
    <lineage>
        <taxon>Eukaryota</taxon>
        <taxon>Metazoa</taxon>
        <taxon>Ecdysozoa</taxon>
        <taxon>Arthropoda</taxon>
        <taxon>Hexapoda</taxon>
        <taxon>Insecta</taxon>
        <taxon>Pterygota</taxon>
        <taxon>Neoptera</taxon>
        <taxon>Paraneoptera</taxon>
        <taxon>Thysanoptera</taxon>
        <taxon>Terebrantia</taxon>
        <taxon>Thripoidea</taxon>
        <taxon>Thripidae</taxon>
        <taxon>Frankliniella</taxon>
    </lineage>
</organism>
<evidence type="ECO:0000256" key="1">
    <source>
        <dbReference type="SAM" id="SignalP"/>
    </source>
</evidence>
<protein>
    <submittedName>
        <fullName evidence="3">Uncharacterized protein LOC113209863</fullName>
    </submittedName>
</protein>
<gene>
    <name evidence="3" type="primary">LOC113209863</name>
</gene>
<dbReference type="AlphaFoldDB" id="A0A9C6TU93"/>
<accession>A0A9C6TU93</accession>
<dbReference type="Gene3D" id="3.15.10.50">
    <property type="match status" value="1"/>
</dbReference>
<dbReference type="OrthoDB" id="8190079at2759"/>
<proteinExistence type="predicted"/>
<dbReference type="Proteomes" id="UP000504606">
    <property type="component" value="Unplaced"/>
</dbReference>
<dbReference type="InterPro" id="IPR038602">
    <property type="entry name" value="Mite_allergen_7_sf"/>
</dbReference>
<feature type="chain" id="PRO_5039159960" evidence="1">
    <location>
        <begin position="23"/>
        <end position="241"/>
    </location>
</feature>
<evidence type="ECO:0000313" key="2">
    <source>
        <dbReference type="Proteomes" id="UP000504606"/>
    </source>
</evidence>
<reference evidence="3" key="1">
    <citation type="journal article" date="2018" name="Proc. Natl. Acad. Sci. U.S.A.">
        <title>Phylogenomics and the evolution of hemipteroid insects.</title>
        <authorList>
            <person name="Johnson K.P."/>
            <person name="Dietrich C.H."/>
            <person name="Friedrich F."/>
            <person name="Beutel R.G."/>
            <person name="Wipfler B."/>
            <person name="Peters R.S."/>
            <person name="Allen J.M."/>
            <person name="Petersen M."/>
            <person name="Donath A."/>
            <person name="Walden K.K."/>
            <person name="Kozlov A.M."/>
            <person name="Podsiadlowski L."/>
            <person name="Mayer C."/>
            <person name="Meusemann K."/>
            <person name="Vasilikopoulos A."/>
            <person name="Waterhouse R.M."/>
            <person name="Cameron S.L."/>
            <person name="Weirauch C."/>
            <person name="Swanson D.R."/>
            <person name="Percy D.M."/>
            <person name="Hardy N.B."/>
            <person name="Terry I."/>
            <person name="Liu S."/>
            <person name="Zhou X."/>
            <person name="Misof B."/>
            <person name="Robertson H.M."/>
            <person name="Yoshizawa K."/>
        </authorList>
    </citation>
    <scope>NUCLEOTIDE SEQUENCE</scope>
    <source>
        <tissue evidence="3">Whole organism</tissue>
    </source>
</reference>
<keyword evidence="2" id="KW-1185">Reference proteome</keyword>
<dbReference type="GeneID" id="113209863"/>
<dbReference type="RefSeq" id="XP_052120187.1">
    <property type="nucleotide sequence ID" value="XM_052264227.1"/>
</dbReference>
<keyword evidence="1" id="KW-0732">Signal</keyword>
<evidence type="ECO:0000313" key="3">
    <source>
        <dbReference type="RefSeq" id="XP_052120187.1"/>
    </source>
</evidence>
<name>A0A9C6TU93_FRAOC</name>
<feature type="signal peptide" evidence="1">
    <location>
        <begin position="1"/>
        <end position="22"/>
    </location>
</feature>
<sequence>MKKIFYLATLVVLLGHGGSALAAEFSAAESEAARDGLLEALGAAVTSGASRLDELDLPPSISESVRRVAFVRVDTIKEAKNIKLARMGTLHRSGTIGADPIAAGKAVTFTLPLEMDKPFLTGDLVRKVNDVGPTGHFNTTIGVYRLEAEGSATVDRDACSFNFTSIKDIELSEVDTVTEGASLLNSLLSKEMSDAVRGGSLPLREPVSRAILEALQASDKNCLPNVRDKLAKVPAPAPPPA</sequence>
<dbReference type="KEGG" id="foc:113209863"/>
<reference evidence="3" key="2">
    <citation type="submission" date="2025-08" db="UniProtKB">
        <authorList>
            <consortium name="RefSeq"/>
        </authorList>
    </citation>
    <scope>IDENTIFICATION</scope>
    <source>
        <tissue evidence="3">Whole organism</tissue>
    </source>
</reference>